<proteinExistence type="inferred from homology"/>
<organism evidence="3">
    <name type="scientific">Calliarthron tuberculosum</name>
    <name type="common">Coralline red alga</name>
    <name type="synonym">Corallina tuberculosa</name>
    <dbReference type="NCBI Taxonomy" id="48942"/>
    <lineage>
        <taxon>Eukaryota</taxon>
        <taxon>Rhodophyta</taxon>
        <taxon>Florideophyceae</taxon>
        <taxon>Corallinophycidae</taxon>
        <taxon>Corallinales</taxon>
        <taxon>Corallinaceae</taxon>
        <taxon>Corallinoideae</taxon>
        <taxon>Calliarthron</taxon>
    </lineage>
</organism>
<dbReference type="EMBL" id="KC153978">
    <property type="protein sequence ID" value="AGA63796.1"/>
    <property type="molecule type" value="Genomic_DNA"/>
</dbReference>
<dbReference type="SUPFAM" id="SSF69572">
    <property type="entry name" value="Activating enzymes of the ubiquitin-like proteins"/>
    <property type="match status" value="1"/>
</dbReference>
<dbReference type="GO" id="GO:0005829">
    <property type="term" value="C:cytosol"/>
    <property type="evidence" value="ECO:0007669"/>
    <property type="project" value="TreeGrafter"/>
</dbReference>
<dbReference type="Pfam" id="PF00899">
    <property type="entry name" value="ThiF"/>
    <property type="match status" value="1"/>
</dbReference>
<name>M4ITP7_CALTB</name>
<evidence type="ECO:0000256" key="1">
    <source>
        <dbReference type="ARBA" id="ARBA00009919"/>
    </source>
</evidence>
<keyword evidence="3" id="KW-0150">Chloroplast</keyword>
<dbReference type="CDD" id="cd00158">
    <property type="entry name" value="RHOD"/>
    <property type="match status" value="1"/>
</dbReference>
<geneLocation type="chloroplast" evidence="3"/>
<dbReference type="InterPro" id="IPR036873">
    <property type="entry name" value="Rhodanese-like_dom_sf"/>
</dbReference>
<dbReference type="Pfam" id="PF00581">
    <property type="entry name" value="Rhodanese"/>
    <property type="match status" value="1"/>
</dbReference>
<keyword evidence="3" id="KW-0934">Plastid</keyword>
<dbReference type="RefSeq" id="YP_007878185.1">
    <property type="nucleotide sequence ID" value="NC_021075.1"/>
</dbReference>
<evidence type="ECO:0000313" key="3">
    <source>
        <dbReference type="EMBL" id="AGA63796.1"/>
    </source>
</evidence>
<dbReference type="Gene3D" id="3.40.50.720">
    <property type="entry name" value="NAD(P)-binding Rossmann-like Domain"/>
    <property type="match status" value="1"/>
</dbReference>
<dbReference type="InterPro" id="IPR035985">
    <property type="entry name" value="Ubiquitin-activating_enz"/>
</dbReference>
<feature type="domain" description="Rhodanese" evidence="2">
    <location>
        <begin position="278"/>
        <end position="358"/>
    </location>
</feature>
<dbReference type="AlphaFoldDB" id="M4ITP7"/>
<dbReference type="Gene3D" id="3.40.250.10">
    <property type="entry name" value="Rhodanese-like domain"/>
    <property type="match status" value="1"/>
</dbReference>
<dbReference type="InterPro" id="IPR045886">
    <property type="entry name" value="ThiF/MoeB/HesA"/>
</dbReference>
<reference evidence="3" key="1">
    <citation type="journal article" date="2013" name="PLoS ONE">
        <title>Evolution of red algal plastid genomes: ancient architectures, introns, horizontal gene transfer, and taxonomic utility of plastid markers.</title>
        <authorList>
            <person name="Janouskovec J."/>
            <person name="Liu S.-L."/>
            <person name="Martone P.T."/>
            <person name="Carre W."/>
            <person name="Leblanc C."/>
            <person name="Collen J."/>
            <person name="Keeling P.J."/>
        </authorList>
    </citation>
    <scope>NUCLEOTIDE SEQUENCE</scope>
</reference>
<dbReference type="GO" id="GO:0008146">
    <property type="term" value="F:sulfotransferase activity"/>
    <property type="evidence" value="ECO:0007669"/>
    <property type="project" value="TreeGrafter"/>
</dbReference>
<accession>M4ITP7</accession>
<dbReference type="PANTHER" id="PTHR10953">
    <property type="entry name" value="UBIQUITIN-ACTIVATING ENZYME E1"/>
    <property type="match status" value="1"/>
</dbReference>
<dbReference type="FunFam" id="3.40.50.720:FF:000080">
    <property type="entry name" value="Thiazole biosynthesis adenylyltransferase ThiF"/>
    <property type="match status" value="1"/>
</dbReference>
<gene>
    <name evidence="3" type="primary">moeB</name>
</gene>
<dbReference type="CDD" id="cd00757">
    <property type="entry name" value="ThiF_MoeB_HesA_family"/>
    <property type="match status" value="1"/>
</dbReference>
<dbReference type="InterPro" id="IPR000594">
    <property type="entry name" value="ThiF_NAD_FAD-bd"/>
</dbReference>
<protein>
    <submittedName>
        <fullName evidence="3">Molybdopterin biosynthesis protein</fullName>
    </submittedName>
</protein>
<dbReference type="GO" id="GO:0016779">
    <property type="term" value="F:nucleotidyltransferase activity"/>
    <property type="evidence" value="ECO:0007669"/>
    <property type="project" value="TreeGrafter"/>
</dbReference>
<dbReference type="PANTHER" id="PTHR10953:SF102">
    <property type="entry name" value="ADENYLYLTRANSFERASE AND SULFURTRANSFERASE MOCS3"/>
    <property type="match status" value="1"/>
</dbReference>
<dbReference type="GeneID" id="15329148"/>
<comment type="similarity">
    <text evidence="1">Belongs to the HesA/MoeB/ThiF family.</text>
</comment>
<evidence type="ECO:0000259" key="2">
    <source>
        <dbReference type="PROSITE" id="PS50206"/>
    </source>
</evidence>
<dbReference type="InterPro" id="IPR001763">
    <property type="entry name" value="Rhodanese-like_dom"/>
</dbReference>
<dbReference type="GO" id="GO:0004792">
    <property type="term" value="F:thiosulfate-cyanide sulfurtransferase activity"/>
    <property type="evidence" value="ECO:0007669"/>
    <property type="project" value="TreeGrafter"/>
</dbReference>
<dbReference type="GO" id="GO:0008641">
    <property type="term" value="F:ubiquitin-like modifier activating enzyme activity"/>
    <property type="evidence" value="ECO:0007669"/>
    <property type="project" value="InterPro"/>
</dbReference>
<sequence length="361" mass="41474">MLNPIMKKEKISVSYKDYERYSRHIIMEEINIEGQQRLKRSKIICVGAGGLNSTVLLYLTTCGVGTIGIIDDDTIEVSNLQRQIIYNTKNIKQPKVQAAKIRLDSINPNINIKTYNIKLSQNNIHNIFSDYDIVIDGTDNFQSRKIISEYCYKLHKIHIYGAIEKFTGHVSVFNYQNGPKYHDLYNNISYNGCNTTGVLNTIAGITGIIQATEAIKIITGIGFILNGYLLKINAIKLSFQKIKIKPKKIKKQNIEAISNINKLHKIKYISVHEIKLLELNGYKLIDIRSQIEFKIKRINYAINIPLKNLKKTKYIQYIKNKLQNKIIIIYCNNEIRSFIGSQILSSNKIKHYILKGGFNNK</sequence>
<dbReference type="PROSITE" id="PS50206">
    <property type="entry name" value="RHODANESE_3"/>
    <property type="match status" value="1"/>
</dbReference>